<evidence type="ECO:0000313" key="7">
    <source>
        <dbReference type="RefSeq" id="XP_032825341.1"/>
    </source>
</evidence>
<keyword evidence="6" id="KW-1185">Reference proteome</keyword>
<dbReference type="InterPro" id="IPR051965">
    <property type="entry name" value="ChromReg_NeuronalGeneExpr"/>
</dbReference>
<dbReference type="InterPro" id="IPR036910">
    <property type="entry name" value="HMG_box_dom_sf"/>
</dbReference>
<proteinExistence type="predicted"/>
<dbReference type="SUPFAM" id="SSF47095">
    <property type="entry name" value="HMG-box"/>
    <property type="match status" value="2"/>
</dbReference>
<evidence type="ECO:0000259" key="5">
    <source>
        <dbReference type="PROSITE" id="PS50118"/>
    </source>
</evidence>
<feature type="region of interest" description="Disordered" evidence="4">
    <location>
        <begin position="232"/>
        <end position="285"/>
    </location>
</feature>
<evidence type="ECO:0000256" key="2">
    <source>
        <dbReference type="ARBA" id="ARBA00023242"/>
    </source>
</evidence>
<feature type="DNA-binding region" description="HMG box" evidence="3">
    <location>
        <begin position="147"/>
        <end position="211"/>
    </location>
</feature>
<feature type="compositionally biased region" description="Basic residues" evidence="4">
    <location>
        <begin position="232"/>
        <end position="254"/>
    </location>
</feature>
<evidence type="ECO:0000256" key="3">
    <source>
        <dbReference type="PROSITE-ProRule" id="PRU00267"/>
    </source>
</evidence>
<dbReference type="Pfam" id="PF00505">
    <property type="entry name" value="HMG_box"/>
    <property type="match status" value="1"/>
</dbReference>
<evidence type="ECO:0000256" key="4">
    <source>
        <dbReference type="SAM" id="MobiDB-lite"/>
    </source>
</evidence>
<organism evidence="6 7">
    <name type="scientific">Petromyzon marinus</name>
    <name type="common">Sea lamprey</name>
    <dbReference type="NCBI Taxonomy" id="7757"/>
    <lineage>
        <taxon>Eukaryota</taxon>
        <taxon>Metazoa</taxon>
        <taxon>Chordata</taxon>
        <taxon>Craniata</taxon>
        <taxon>Vertebrata</taxon>
        <taxon>Cyclostomata</taxon>
        <taxon>Hyperoartia</taxon>
        <taxon>Petromyzontiformes</taxon>
        <taxon>Petromyzontidae</taxon>
        <taxon>Petromyzon</taxon>
    </lineage>
</organism>
<sequence length="285" mass="33219">MLRLRSLAAVVLPRPMFSWPQVSCMAVRLISGPSAVPSPTPPKRPLTSFFRFLAEQRPQKTLQYPEMKQTEIIKNISEQWRKMSDVHKERYQESAKADMQKYQDEYQRFLSRLSPEQIKARKDANKKKRTRRLARMRKKELTALGKPKRPSVPFNIFMADNFKRMTGSSQPEKLIRLRDEWSGLDDMQKQKYQQLAEDDRVRYTREMAAWREQMREEGRGDLVDVRAARRKLTATKRAATKGKAKPKAKAKPKPAAKTEDKLATSRAIKKSLPLKKSSSQTEREL</sequence>
<reference evidence="7" key="1">
    <citation type="submission" date="2025-08" db="UniProtKB">
        <authorList>
            <consortium name="RefSeq"/>
        </authorList>
    </citation>
    <scope>IDENTIFICATION</scope>
    <source>
        <tissue evidence="7">Sperm</tissue>
    </source>
</reference>
<dbReference type="KEGG" id="pmrn:116951074"/>
<dbReference type="Pfam" id="PF09011">
    <property type="entry name" value="HMG_box_2"/>
    <property type="match status" value="1"/>
</dbReference>
<keyword evidence="2 3" id="KW-0539">Nucleus</keyword>
<name>A0AAJ7TW73_PETMA</name>
<dbReference type="AlphaFoldDB" id="A0AAJ7TW73"/>
<evidence type="ECO:0000256" key="1">
    <source>
        <dbReference type="ARBA" id="ARBA00023125"/>
    </source>
</evidence>
<dbReference type="Gene3D" id="1.10.30.10">
    <property type="entry name" value="High mobility group box domain"/>
    <property type="match status" value="2"/>
</dbReference>
<feature type="domain" description="HMG box" evidence="5">
    <location>
        <begin position="147"/>
        <end position="211"/>
    </location>
</feature>
<dbReference type="CDD" id="cd22012">
    <property type="entry name" value="HMG-box_ABF2_IXR1-like_rpt2"/>
    <property type="match status" value="1"/>
</dbReference>
<evidence type="ECO:0000313" key="6">
    <source>
        <dbReference type="Proteomes" id="UP001318040"/>
    </source>
</evidence>
<dbReference type="Proteomes" id="UP001318040">
    <property type="component" value="Chromosome 41"/>
</dbReference>
<dbReference type="SMR" id="A0AAJ7TW73"/>
<keyword evidence="1 3" id="KW-0238">DNA-binding</keyword>
<dbReference type="RefSeq" id="XP_032825341.1">
    <property type="nucleotide sequence ID" value="XM_032969450.1"/>
</dbReference>
<gene>
    <name evidence="7" type="primary">TFAM</name>
</gene>
<feature type="domain" description="HMG box" evidence="5">
    <location>
        <begin position="42"/>
        <end position="110"/>
    </location>
</feature>
<accession>A0AAJ7TW73</accession>
<dbReference type="PROSITE" id="PS50118">
    <property type="entry name" value="HMG_BOX_2"/>
    <property type="match status" value="2"/>
</dbReference>
<protein>
    <submittedName>
        <fullName evidence="7">Transcription factor A, mitochondrial</fullName>
    </submittedName>
</protein>
<dbReference type="SMART" id="SM00398">
    <property type="entry name" value="HMG"/>
    <property type="match status" value="2"/>
</dbReference>
<dbReference type="GO" id="GO:0003677">
    <property type="term" value="F:DNA binding"/>
    <property type="evidence" value="ECO:0007669"/>
    <property type="project" value="UniProtKB-UniRule"/>
</dbReference>
<dbReference type="PANTHER" id="PTHR46040:SF3">
    <property type="entry name" value="HIGH MOBILITY GROUP PROTEIN 2"/>
    <property type="match status" value="1"/>
</dbReference>
<dbReference type="PANTHER" id="PTHR46040">
    <property type="entry name" value="HIGH MOBILITY GROUP PROTEIN 2"/>
    <property type="match status" value="1"/>
</dbReference>
<dbReference type="InterPro" id="IPR009071">
    <property type="entry name" value="HMG_box_dom"/>
</dbReference>
<dbReference type="GO" id="GO:0010468">
    <property type="term" value="P:regulation of gene expression"/>
    <property type="evidence" value="ECO:0007669"/>
    <property type="project" value="TreeGrafter"/>
</dbReference>
<dbReference type="GO" id="GO:0005634">
    <property type="term" value="C:nucleus"/>
    <property type="evidence" value="ECO:0007669"/>
    <property type="project" value="UniProtKB-UniRule"/>
</dbReference>
<feature type="DNA-binding region" description="HMG box" evidence="3">
    <location>
        <begin position="42"/>
        <end position="110"/>
    </location>
</feature>